<reference evidence="5 6" key="1">
    <citation type="journal article" date="2016" name="ISME J.">
        <title>Chasing the elusive Euryarchaeota class WSA2: genomes reveal a uniquely fastidious methyl-reducing methanogen.</title>
        <authorList>
            <person name="Nobu M.K."/>
            <person name="Narihiro T."/>
            <person name="Kuroda K."/>
            <person name="Mei R."/>
            <person name="Liu W.T."/>
        </authorList>
    </citation>
    <scope>NUCLEOTIDE SEQUENCE [LARGE SCALE GENOMIC DNA]</scope>
    <source>
        <strain evidence="4">ADurb1013_Bin02101</strain>
        <strain evidence="5">ADurb1213_Bin02801</strain>
    </source>
</reference>
<dbReference type="EMBL" id="LNJB01000005">
    <property type="protein sequence ID" value="KYC54927.1"/>
    <property type="molecule type" value="Genomic_DNA"/>
</dbReference>
<comment type="caution">
    <text evidence="5">The sequence shown here is derived from an EMBL/GenBank/DDBJ whole genome shotgun (WGS) entry which is preliminary data.</text>
</comment>
<dbReference type="GO" id="GO:0006261">
    <property type="term" value="P:DNA-templated DNA replication"/>
    <property type="evidence" value="ECO:0007669"/>
    <property type="project" value="UniProtKB-UniRule"/>
</dbReference>
<evidence type="ECO:0000313" key="6">
    <source>
        <dbReference type="Proteomes" id="UP000092420"/>
    </source>
</evidence>
<keyword evidence="2" id="KW-0235">DNA replication</keyword>
<feature type="binding site" evidence="2">
    <location>
        <position position="4"/>
    </location>
    <ligand>
        <name>Mg(2+)</name>
        <dbReference type="ChEBI" id="CHEBI:18420"/>
    </ligand>
</feature>
<dbReference type="GO" id="GO:0042276">
    <property type="term" value="P:error-prone translesion synthesis"/>
    <property type="evidence" value="ECO:0007669"/>
    <property type="project" value="TreeGrafter"/>
</dbReference>
<feature type="binding site" evidence="2">
    <location>
        <position position="104"/>
    </location>
    <ligand>
        <name>Mg(2+)</name>
        <dbReference type="ChEBI" id="CHEBI:18420"/>
    </ligand>
</feature>
<evidence type="ECO:0000256" key="2">
    <source>
        <dbReference type="HAMAP-Rule" id="MF_01113"/>
    </source>
</evidence>
<dbReference type="Pfam" id="PF11798">
    <property type="entry name" value="IMS_HHH"/>
    <property type="match status" value="1"/>
</dbReference>
<comment type="catalytic activity">
    <reaction evidence="2">
        <text>DNA(n) + a 2'-deoxyribonucleoside 5'-triphosphate = DNA(n+1) + diphosphate</text>
        <dbReference type="Rhea" id="RHEA:22508"/>
        <dbReference type="Rhea" id="RHEA-COMP:17339"/>
        <dbReference type="Rhea" id="RHEA-COMP:17340"/>
        <dbReference type="ChEBI" id="CHEBI:33019"/>
        <dbReference type="ChEBI" id="CHEBI:61560"/>
        <dbReference type="ChEBI" id="CHEBI:173112"/>
        <dbReference type="EC" id="2.7.7.7"/>
    </reaction>
</comment>
<dbReference type="InterPro" id="IPR017961">
    <property type="entry name" value="DNA_pol_Y-fam_little_finger"/>
</dbReference>
<accession>A0A150JHP7</accession>
<dbReference type="Pfam" id="PF11799">
    <property type="entry name" value="IMS_C"/>
    <property type="match status" value="1"/>
</dbReference>
<name>A0A150JMC6_9EURY</name>
<keyword evidence="2" id="KW-0234">DNA repair</keyword>
<comment type="subcellular location">
    <subcellularLocation>
        <location evidence="2">Cytoplasm</location>
    </subcellularLocation>
</comment>
<dbReference type="CDD" id="cd03586">
    <property type="entry name" value="PolY_Pol_IV_kappa"/>
    <property type="match status" value="1"/>
</dbReference>
<dbReference type="InterPro" id="IPR001126">
    <property type="entry name" value="UmuC"/>
</dbReference>
<feature type="active site" evidence="2">
    <location>
        <position position="105"/>
    </location>
</feature>
<dbReference type="Gene3D" id="3.30.1490.100">
    <property type="entry name" value="DNA polymerase, Y-family, little finger domain"/>
    <property type="match status" value="1"/>
</dbReference>
<proteinExistence type="inferred from homology"/>
<dbReference type="PANTHER" id="PTHR11076">
    <property type="entry name" value="DNA REPAIR POLYMERASE UMUC / TRANSFERASE FAMILY MEMBER"/>
    <property type="match status" value="1"/>
</dbReference>
<dbReference type="SUPFAM" id="SSF100879">
    <property type="entry name" value="Lesion bypass DNA polymerase (Y-family), little finger domain"/>
    <property type="match status" value="1"/>
</dbReference>
<dbReference type="GO" id="GO:0005737">
    <property type="term" value="C:cytoplasm"/>
    <property type="evidence" value="ECO:0007669"/>
    <property type="project" value="UniProtKB-SubCell"/>
</dbReference>
<dbReference type="PATRIC" id="fig|1706435.3.peg.289"/>
<dbReference type="Gene3D" id="3.30.70.270">
    <property type="match status" value="1"/>
</dbReference>
<evidence type="ECO:0000256" key="1">
    <source>
        <dbReference type="ARBA" id="ARBA00010945"/>
    </source>
</evidence>
<feature type="site" description="Substrate discrimination" evidence="2">
    <location>
        <position position="9"/>
    </location>
</feature>
<dbReference type="Gene3D" id="1.10.150.20">
    <property type="entry name" value="5' to 3' exonuclease, C-terminal subdomain"/>
    <property type="match status" value="1"/>
</dbReference>
<gene>
    <name evidence="2 5" type="primary">dbh</name>
    <name evidence="4" type="ORF">AN188_00553</name>
    <name evidence="5" type="ORF">APG09_00299</name>
</gene>
<keyword evidence="2" id="KW-0479">Metal-binding</keyword>
<dbReference type="AlphaFoldDB" id="A0A150JMC6"/>
<dbReference type="EC" id="2.7.7.7" evidence="2"/>
<organism evidence="5">
    <name type="scientific">Candidatus Methanofastidiosum methylothiophilum</name>
    <dbReference type="NCBI Taxonomy" id="1705564"/>
    <lineage>
        <taxon>Archaea</taxon>
        <taxon>Methanobacteriati</taxon>
        <taxon>Methanobacteriota</taxon>
        <taxon>Stenosarchaea group</taxon>
        <taxon>Candidatus Methanofastidiosia</taxon>
        <taxon>Candidatus Methanofastidiosales</taxon>
        <taxon>Candidatus Methanofastidiosaceae</taxon>
        <taxon>Candidatus Methanofastidiosum</taxon>
    </lineage>
</organism>
<dbReference type="InterPro" id="IPR036775">
    <property type="entry name" value="DNA_pol_Y-fam_lit_finger_sf"/>
</dbReference>
<evidence type="ECO:0000259" key="3">
    <source>
        <dbReference type="PROSITE" id="PS50173"/>
    </source>
</evidence>
<dbReference type="HAMAP" id="MF_01113">
    <property type="entry name" value="DNApol_IV"/>
    <property type="match status" value="1"/>
</dbReference>
<comment type="function">
    <text evidence="2">Poorly processive, error-prone DNA polymerase involved in untargeted mutagenesis. Copies undamaged DNA at stalled replication forks, which arise in vivo from mismatched or misaligned primer ends. These misaligned primers can be extended by PolIV. Exhibits no 3'-5' exonuclease (proofreading) activity. May be involved in translesional synthesis.</text>
</comment>
<keyword evidence="2" id="KW-0238">DNA-binding</keyword>
<dbReference type="PROSITE" id="PS50173">
    <property type="entry name" value="UMUC"/>
    <property type="match status" value="1"/>
</dbReference>
<keyword evidence="2" id="KW-0515">Mutator protein</keyword>
<feature type="domain" description="UmuC" evidence="3">
    <location>
        <begin position="1"/>
        <end position="187"/>
    </location>
</feature>
<dbReference type="GO" id="GO:0006281">
    <property type="term" value="P:DNA repair"/>
    <property type="evidence" value="ECO:0007669"/>
    <property type="project" value="UniProtKB-UniRule"/>
</dbReference>
<keyword evidence="2" id="KW-0963">Cytoplasm</keyword>
<dbReference type="GO" id="GO:0003684">
    <property type="term" value="F:damaged DNA binding"/>
    <property type="evidence" value="ECO:0007669"/>
    <property type="project" value="InterPro"/>
</dbReference>
<evidence type="ECO:0000313" key="5">
    <source>
        <dbReference type="EMBL" id="KYC58281.1"/>
    </source>
</evidence>
<accession>A0A150JMC6</accession>
<dbReference type="EMBL" id="LNJE01000003">
    <property type="protein sequence ID" value="KYC58281.1"/>
    <property type="molecule type" value="Genomic_DNA"/>
</dbReference>
<keyword evidence="2 5" id="KW-0808">Transferase</keyword>
<comment type="similarity">
    <text evidence="1 2">Belongs to the DNA polymerase type-Y family.</text>
</comment>
<dbReference type="InterPro" id="IPR043128">
    <property type="entry name" value="Rev_trsase/Diguanyl_cyclase"/>
</dbReference>
<accession>A0A150JCG0</accession>
<dbReference type="InterPro" id="IPR022880">
    <property type="entry name" value="DNApol_IV"/>
</dbReference>
<comment type="cofactor">
    <cofactor evidence="2">
        <name>Mg(2+)</name>
        <dbReference type="ChEBI" id="CHEBI:18420"/>
    </cofactor>
    <text evidence="2">Binds 2 magnesium ions per subunit.</text>
</comment>
<dbReference type="SUPFAM" id="SSF56672">
    <property type="entry name" value="DNA/RNA polymerases"/>
    <property type="match status" value="1"/>
</dbReference>
<dbReference type="PANTHER" id="PTHR11076:SF33">
    <property type="entry name" value="DNA POLYMERASE KAPPA"/>
    <property type="match status" value="1"/>
</dbReference>
<comment type="subunit">
    <text evidence="2">Monomer.</text>
</comment>
<keyword evidence="2" id="KW-0460">Magnesium</keyword>
<dbReference type="GO" id="GO:0000287">
    <property type="term" value="F:magnesium ion binding"/>
    <property type="evidence" value="ECO:0007669"/>
    <property type="project" value="UniProtKB-UniRule"/>
</dbReference>
<dbReference type="NCBIfam" id="NF002677">
    <property type="entry name" value="PRK02406.1"/>
    <property type="match status" value="1"/>
</dbReference>
<dbReference type="Pfam" id="PF00817">
    <property type="entry name" value="IMS"/>
    <property type="match status" value="1"/>
</dbReference>
<dbReference type="Proteomes" id="UP000092420">
    <property type="component" value="Unassembled WGS sequence"/>
</dbReference>
<keyword evidence="2 5" id="KW-0548">Nucleotidyltransferase</keyword>
<dbReference type="Gene3D" id="3.40.1170.60">
    <property type="match status" value="1"/>
</dbReference>
<dbReference type="PATRIC" id="fig|1706433.3.peg.552"/>
<keyword evidence="2" id="KW-0239">DNA-directed DNA polymerase</keyword>
<sequence length="355" mass="40120">MHIDLDSFYASIEEVRNNSIKGKPIVICVYSGRTQNSGAVSTSNYSARKLGIKSGMPIVLAKRIAMNKEVVFLPVDIEYYREVSDRIMNLIEEESDTLEQVSIDEAYIDVTEKTNSNWNKAIQVANTIKQKILSQEGLTASVGIASNKFVAKIASDFQKPNGLTLVKNEEIIPFLENLKVSKLHGIGEKTARVLNEIGIETSKDLSKCDIKVLEEIFGKNKAKLLHDKSLGIDNSIVESKKKKQLSKIGTLKEDTKDKKVIFEKIIELSNELNQKIKRDNVSFRTVSLITIDIELKTHIKSETISQANDIQRAVPVFKQLLNNYIEKNSEKKLRRIGVRVSNLEFFNSQRTLDEF</sequence>
<dbReference type="InterPro" id="IPR050116">
    <property type="entry name" value="DNA_polymerase-Y"/>
</dbReference>
<evidence type="ECO:0000313" key="4">
    <source>
        <dbReference type="EMBL" id="KYC54927.1"/>
    </source>
</evidence>
<protein>
    <recommendedName>
        <fullName evidence="2">DNA polymerase IV</fullName>
        <shortName evidence="2">Pol IV</shortName>
        <ecNumber evidence="2">2.7.7.7</ecNumber>
    </recommendedName>
</protein>
<keyword evidence="2" id="KW-0227">DNA damage</keyword>
<dbReference type="GO" id="GO:0003887">
    <property type="term" value="F:DNA-directed DNA polymerase activity"/>
    <property type="evidence" value="ECO:0007669"/>
    <property type="project" value="UniProtKB-UniRule"/>
</dbReference>
<dbReference type="InterPro" id="IPR024728">
    <property type="entry name" value="PolY_HhH_motif"/>
</dbReference>
<dbReference type="InterPro" id="IPR043502">
    <property type="entry name" value="DNA/RNA_pol_sf"/>
</dbReference>